<dbReference type="Pfam" id="PF03803">
    <property type="entry name" value="Scramblase"/>
    <property type="match status" value="1"/>
</dbReference>
<evidence type="ECO:0000313" key="4">
    <source>
        <dbReference type="Proteomes" id="UP000008383"/>
    </source>
</evidence>
<feature type="compositionally biased region" description="Polar residues" evidence="2">
    <location>
        <begin position="77"/>
        <end position="90"/>
    </location>
</feature>
<proteinExistence type="inferred from homology"/>
<keyword evidence="4" id="KW-1185">Reference proteome</keyword>
<dbReference type="Proteomes" id="UP000008383">
    <property type="component" value="Unassembled WGS sequence"/>
</dbReference>
<feature type="region of interest" description="Disordered" evidence="2">
    <location>
        <begin position="467"/>
        <end position="502"/>
    </location>
</feature>
<sequence length="601" mass="65403">MELARLLLSFHAPVRPKQRCLVAAGLCAVRRASFRPNPWQRRSKRPIQRHNPSNTPSSRGQPGKSSAGSQAGGRGDASSTSSGTNPQYNTLLAPVHIPEDPDGLLKENHPSSQILANSGLVVQRQLEMMNVLLLVILYPFLTKYRKICDLNQWLTHVPLSSGFEQANRYVILDAHGNHVGYMAEEEKGMGSMLSRQWLHTHRPFVTHVFDRNQNEVLRFHRPFSWINSTIFVFDPHNNTAGTHAPLIDLQHNVPGSQAGSVKVSPLEHSQMRVIGAAQQRWAPLRRKYNLFLSHPNTPARRIPAGIQQPAAPPEKSLHQFAHVDEPFLSWDFSVRSAESQLLGSVNRNFAGFAREIFTDTGVYALRMDSASMAEEIQTNGTESLKSTPAPSMTLDQRAVLLATAVTIDFDYFSRHSSGPGIVPIPLFGLGEGGAGAAAGTAAGGAGAMEGAAAGAVGAGSIAGYEAMRRGSSAPQDPAQEPQDMEGQQAQRHGTTEQGAGEDVWGEVDQYPWEQRNESPFPTKEQDAWPSGGSDLWGDGGDGSDGSDVDDFFLMPACCILDKDGGFGSFQHASNDTFNNVNLQRQTRENDTEDTKLIASIS</sequence>
<dbReference type="GeneID" id="9581702"/>
<feature type="region of interest" description="Disordered" evidence="2">
    <location>
        <begin position="514"/>
        <end position="543"/>
    </location>
</feature>
<gene>
    <name evidence="3" type="ORF">TRV_00335</name>
</gene>
<name>D4CZU2_TRIVH</name>
<dbReference type="RefSeq" id="XP_003025466.1">
    <property type="nucleotide sequence ID" value="XM_003025420.1"/>
</dbReference>
<feature type="region of interest" description="Disordered" evidence="2">
    <location>
        <begin position="37"/>
        <end position="90"/>
    </location>
</feature>
<reference evidence="4" key="1">
    <citation type="journal article" date="2011" name="Genome Biol.">
        <title>Comparative and functional genomics provide insights into the pathogenicity of dermatophytic fungi.</title>
        <authorList>
            <person name="Burmester A."/>
            <person name="Shelest E."/>
            <person name="Gloeckner G."/>
            <person name="Heddergott C."/>
            <person name="Schindler S."/>
            <person name="Staib P."/>
            <person name="Heidel A."/>
            <person name="Felder M."/>
            <person name="Petzold A."/>
            <person name="Szafranski K."/>
            <person name="Feuermann M."/>
            <person name="Pedruzzi I."/>
            <person name="Priebe S."/>
            <person name="Groth M."/>
            <person name="Winkler R."/>
            <person name="Li W."/>
            <person name="Kniemeyer O."/>
            <person name="Schroeckh V."/>
            <person name="Hertweck C."/>
            <person name="Hube B."/>
            <person name="White T.C."/>
            <person name="Platzer M."/>
            <person name="Guthke R."/>
            <person name="Heitman J."/>
            <person name="Woestemeyer J."/>
            <person name="Zipfel P.F."/>
            <person name="Monod M."/>
            <person name="Brakhage A.A."/>
        </authorList>
    </citation>
    <scope>NUCLEOTIDE SEQUENCE [LARGE SCALE GENOMIC DNA]</scope>
    <source>
        <strain evidence="4">HKI 0517</strain>
    </source>
</reference>
<feature type="compositionally biased region" description="Polar residues" evidence="2">
    <location>
        <begin position="50"/>
        <end position="69"/>
    </location>
</feature>
<dbReference type="AlphaFoldDB" id="D4CZU2"/>
<comment type="caution">
    <text evidence="3">The sequence shown here is derived from an EMBL/GenBank/DDBJ whole genome shotgun (WGS) entry which is preliminary data.</text>
</comment>
<accession>D4CZU2</accession>
<evidence type="ECO:0000313" key="3">
    <source>
        <dbReference type="EMBL" id="EFE44855.1"/>
    </source>
</evidence>
<comment type="similarity">
    <text evidence="1">Belongs to the phospholipid scramblase family.</text>
</comment>
<organism evidence="3 4">
    <name type="scientific">Trichophyton verrucosum (strain HKI 0517)</name>
    <dbReference type="NCBI Taxonomy" id="663202"/>
    <lineage>
        <taxon>Eukaryota</taxon>
        <taxon>Fungi</taxon>
        <taxon>Dikarya</taxon>
        <taxon>Ascomycota</taxon>
        <taxon>Pezizomycotina</taxon>
        <taxon>Eurotiomycetes</taxon>
        <taxon>Eurotiomycetidae</taxon>
        <taxon>Onygenales</taxon>
        <taxon>Arthrodermataceae</taxon>
        <taxon>Trichophyton</taxon>
    </lineage>
</organism>
<dbReference type="PANTHER" id="PTHR23248:SF9">
    <property type="entry name" value="PHOSPHOLIPID SCRAMBLASE"/>
    <property type="match status" value="1"/>
</dbReference>
<dbReference type="GO" id="GO:0005886">
    <property type="term" value="C:plasma membrane"/>
    <property type="evidence" value="ECO:0007669"/>
    <property type="project" value="TreeGrafter"/>
</dbReference>
<dbReference type="InterPro" id="IPR005552">
    <property type="entry name" value="Scramblase"/>
</dbReference>
<dbReference type="KEGG" id="tve:TRV_00335"/>
<dbReference type="PANTHER" id="PTHR23248">
    <property type="entry name" value="PHOSPHOLIPID SCRAMBLASE-RELATED"/>
    <property type="match status" value="1"/>
</dbReference>
<feature type="compositionally biased region" description="Polar residues" evidence="2">
    <location>
        <begin position="485"/>
        <end position="497"/>
    </location>
</feature>
<dbReference type="OrthoDB" id="191150at2759"/>
<dbReference type="GO" id="GO:0017128">
    <property type="term" value="F:phospholipid scramblase activity"/>
    <property type="evidence" value="ECO:0007669"/>
    <property type="project" value="InterPro"/>
</dbReference>
<dbReference type="EMBL" id="ACYE01000019">
    <property type="protein sequence ID" value="EFE44855.1"/>
    <property type="molecule type" value="Genomic_DNA"/>
</dbReference>
<evidence type="ECO:0000256" key="1">
    <source>
        <dbReference type="ARBA" id="ARBA00005350"/>
    </source>
</evidence>
<evidence type="ECO:0000256" key="2">
    <source>
        <dbReference type="SAM" id="MobiDB-lite"/>
    </source>
</evidence>
<dbReference type="HOGENOM" id="CLU_023808_3_1_1"/>
<protein>
    <submittedName>
        <fullName evidence="3">Scramblase family protein</fullName>
    </submittedName>
</protein>